<dbReference type="GO" id="GO:0032259">
    <property type="term" value="P:methylation"/>
    <property type="evidence" value="ECO:0007669"/>
    <property type="project" value="UniProtKB-KW"/>
</dbReference>
<reference evidence="7" key="2">
    <citation type="submission" date="2020-09" db="EMBL/GenBank/DDBJ databases">
        <authorList>
            <person name="Sun Q."/>
            <person name="Zhou Y."/>
        </authorList>
    </citation>
    <scope>NUCLEOTIDE SEQUENCE</scope>
    <source>
        <strain evidence="7">CGMCC 4.7299</strain>
    </source>
</reference>
<comment type="similarity">
    <text evidence="1">Belongs to the CFA/CMAS family.</text>
</comment>
<protein>
    <submittedName>
        <fullName evidence="7">Cyclopropane-fatty-acyl-phospholipid synthase</fullName>
    </submittedName>
</protein>
<dbReference type="Pfam" id="PF02353">
    <property type="entry name" value="CMAS"/>
    <property type="match status" value="1"/>
</dbReference>
<evidence type="ECO:0000256" key="6">
    <source>
        <dbReference type="PIRSR" id="PIRSR003085-1"/>
    </source>
</evidence>
<accession>A0A8J3FN02</accession>
<dbReference type="PANTHER" id="PTHR43667:SF2">
    <property type="entry name" value="FATTY ACID C-METHYL TRANSFERASE"/>
    <property type="match status" value="1"/>
</dbReference>
<dbReference type="Gene3D" id="3.40.50.150">
    <property type="entry name" value="Vaccinia Virus protein VP39"/>
    <property type="match status" value="1"/>
</dbReference>
<keyword evidence="3" id="KW-0808">Transferase</keyword>
<keyword evidence="4" id="KW-0949">S-adenosyl-L-methionine</keyword>
<evidence type="ECO:0000256" key="3">
    <source>
        <dbReference type="ARBA" id="ARBA00022679"/>
    </source>
</evidence>
<evidence type="ECO:0000313" key="7">
    <source>
        <dbReference type="EMBL" id="GGK80188.1"/>
    </source>
</evidence>
<dbReference type="AlphaFoldDB" id="A0A8J3FN02"/>
<evidence type="ECO:0000256" key="2">
    <source>
        <dbReference type="ARBA" id="ARBA00022603"/>
    </source>
</evidence>
<name>A0A8J3FN02_9ACTN</name>
<proteinExistence type="inferred from homology"/>
<dbReference type="Proteomes" id="UP000656042">
    <property type="component" value="Unassembled WGS sequence"/>
</dbReference>
<sequence length="412" mass="45809">MTDVLVPAAGIDPQRWPGVAATPVYGMRGRIAAALFRRAAASLPLRVAYPDGTVTGERGPVMRLHRPEAFAARLGDAGLIGFGEAYQAGDWDCDDLVALLTVFAGRMATLIPPRLQWLRRFHGLRAPRSERNTPHGSRRNIQRHYDLSNDLFALFLDDSMTYSSALFDDPAEDLTVAQHRKIDRLLDGARVRAGSRVLEIGTGWGELAIRAARRGADVVSVTLSTEQRDLARRRAEQAGVADRIEVRLCDYREIEPVTLGFDAIVSVEMIEAVGEAYWPVYADVLHRHLAPDGRVALQMITMAHDRMLATRDSYTWIHKYVFPGGLIPSVPAVQAVAARAGLTVTGRHDFGADYARTLHRWRAAFQERRDQVTALGFDATFLRTWNFYLAYCEAGFAAGYLDVCQLTMGRTR</sequence>
<dbReference type="InterPro" id="IPR003333">
    <property type="entry name" value="CMAS"/>
</dbReference>
<feature type="active site" evidence="6">
    <location>
        <position position="392"/>
    </location>
</feature>
<comment type="caution">
    <text evidence="7">The sequence shown here is derived from an EMBL/GenBank/DDBJ whole genome shotgun (WGS) entry which is preliminary data.</text>
</comment>
<dbReference type="GO" id="GO:0008610">
    <property type="term" value="P:lipid biosynthetic process"/>
    <property type="evidence" value="ECO:0007669"/>
    <property type="project" value="InterPro"/>
</dbReference>
<evidence type="ECO:0000313" key="8">
    <source>
        <dbReference type="Proteomes" id="UP000656042"/>
    </source>
</evidence>
<dbReference type="GO" id="GO:0008168">
    <property type="term" value="F:methyltransferase activity"/>
    <property type="evidence" value="ECO:0007669"/>
    <property type="project" value="UniProtKB-KW"/>
</dbReference>
<dbReference type="RefSeq" id="WP_229715619.1">
    <property type="nucleotide sequence ID" value="NZ_BMMX01000003.1"/>
</dbReference>
<dbReference type="SUPFAM" id="SSF53335">
    <property type="entry name" value="S-adenosyl-L-methionine-dependent methyltransferases"/>
    <property type="match status" value="1"/>
</dbReference>
<dbReference type="EMBL" id="BMMX01000003">
    <property type="protein sequence ID" value="GGK80188.1"/>
    <property type="molecule type" value="Genomic_DNA"/>
</dbReference>
<reference evidence="7" key="1">
    <citation type="journal article" date="2014" name="Int. J. Syst. Evol. Microbiol.">
        <title>Complete genome sequence of Corynebacterium casei LMG S-19264T (=DSM 44701T), isolated from a smear-ripened cheese.</title>
        <authorList>
            <consortium name="US DOE Joint Genome Institute (JGI-PGF)"/>
            <person name="Walter F."/>
            <person name="Albersmeier A."/>
            <person name="Kalinowski J."/>
            <person name="Ruckert C."/>
        </authorList>
    </citation>
    <scope>NUCLEOTIDE SEQUENCE</scope>
    <source>
        <strain evidence="7">CGMCC 4.7299</strain>
    </source>
</reference>
<evidence type="ECO:0000256" key="1">
    <source>
        <dbReference type="ARBA" id="ARBA00010815"/>
    </source>
</evidence>
<organism evidence="7 8">
    <name type="scientific">Mangrovihabitans endophyticus</name>
    <dbReference type="NCBI Taxonomy" id="1751298"/>
    <lineage>
        <taxon>Bacteria</taxon>
        <taxon>Bacillati</taxon>
        <taxon>Actinomycetota</taxon>
        <taxon>Actinomycetes</taxon>
        <taxon>Micromonosporales</taxon>
        <taxon>Micromonosporaceae</taxon>
        <taxon>Mangrovihabitans</taxon>
    </lineage>
</organism>
<keyword evidence="8" id="KW-1185">Reference proteome</keyword>
<keyword evidence="5" id="KW-0443">Lipid metabolism</keyword>
<dbReference type="CDD" id="cd02440">
    <property type="entry name" value="AdoMet_MTases"/>
    <property type="match status" value="1"/>
</dbReference>
<gene>
    <name evidence="7" type="primary">cfa</name>
    <name evidence="7" type="ORF">GCM10012284_12680</name>
</gene>
<dbReference type="PIRSF" id="PIRSF003085">
    <property type="entry name" value="CMAS"/>
    <property type="match status" value="1"/>
</dbReference>
<evidence type="ECO:0000256" key="5">
    <source>
        <dbReference type="ARBA" id="ARBA00023098"/>
    </source>
</evidence>
<dbReference type="InterPro" id="IPR050723">
    <property type="entry name" value="CFA/CMAS"/>
</dbReference>
<evidence type="ECO:0000256" key="4">
    <source>
        <dbReference type="ARBA" id="ARBA00022691"/>
    </source>
</evidence>
<dbReference type="PANTHER" id="PTHR43667">
    <property type="entry name" value="CYCLOPROPANE-FATTY-ACYL-PHOSPHOLIPID SYNTHASE"/>
    <property type="match status" value="1"/>
</dbReference>
<dbReference type="InterPro" id="IPR029063">
    <property type="entry name" value="SAM-dependent_MTases_sf"/>
</dbReference>
<keyword evidence="2" id="KW-0489">Methyltransferase</keyword>